<dbReference type="RefSeq" id="WP_015819334.1">
    <property type="nucleotide sequence ID" value="NC_012997.1"/>
</dbReference>
<dbReference type="SUPFAM" id="SSF55785">
    <property type="entry name" value="PYP-like sensor domain (PAS domain)"/>
    <property type="match status" value="6"/>
</dbReference>
<dbReference type="HOGENOM" id="CLU_000445_107_26_6"/>
<keyword evidence="1 2" id="KW-0807">Transducer</keyword>
<feature type="domain" description="PAC" evidence="5">
    <location>
        <begin position="832"/>
        <end position="886"/>
    </location>
</feature>
<feature type="domain" description="PAC" evidence="5">
    <location>
        <begin position="712"/>
        <end position="764"/>
    </location>
</feature>
<dbReference type="SUPFAM" id="SSF58104">
    <property type="entry name" value="Methyl-accepting chemotaxis protein (MCP) signaling domain"/>
    <property type="match status" value="1"/>
</dbReference>
<dbReference type="GO" id="GO:0004888">
    <property type="term" value="F:transmembrane signaling receptor activity"/>
    <property type="evidence" value="ECO:0007669"/>
    <property type="project" value="InterPro"/>
</dbReference>
<dbReference type="GO" id="GO:0016020">
    <property type="term" value="C:membrane"/>
    <property type="evidence" value="ECO:0007669"/>
    <property type="project" value="InterPro"/>
</dbReference>
<feature type="domain" description="PAC" evidence="5">
    <location>
        <begin position="346"/>
        <end position="398"/>
    </location>
</feature>
<evidence type="ECO:0000256" key="1">
    <source>
        <dbReference type="ARBA" id="ARBA00023224"/>
    </source>
</evidence>
<dbReference type="Pfam" id="PF13426">
    <property type="entry name" value="PAS_9"/>
    <property type="match status" value="3"/>
</dbReference>
<dbReference type="Pfam" id="PF08447">
    <property type="entry name" value="PAS_3"/>
    <property type="match status" value="2"/>
</dbReference>
<dbReference type="Pfam" id="PF00015">
    <property type="entry name" value="MCPsignal"/>
    <property type="match status" value="1"/>
</dbReference>
<dbReference type="eggNOG" id="COG2202">
    <property type="taxonomic scope" value="Bacteria"/>
</dbReference>
<dbReference type="PROSITE" id="PS50113">
    <property type="entry name" value="PAC"/>
    <property type="match status" value="4"/>
</dbReference>
<dbReference type="GO" id="GO:0006935">
    <property type="term" value="P:chemotaxis"/>
    <property type="evidence" value="ECO:0007669"/>
    <property type="project" value="InterPro"/>
</dbReference>
<dbReference type="InterPro" id="IPR035965">
    <property type="entry name" value="PAS-like_dom_sf"/>
</dbReference>
<dbReference type="PROSITE" id="PS50112">
    <property type="entry name" value="PAS"/>
    <property type="match status" value="2"/>
</dbReference>
<dbReference type="Pfam" id="PF08448">
    <property type="entry name" value="PAS_4"/>
    <property type="match status" value="1"/>
</dbReference>
<evidence type="ECO:0000256" key="2">
    <source>
        <dbReference type="PROSITE-ProRule" id="PRU00284"/>
    </source>
</evidence>
<dbReference type="InterPro" id="IPR000700">
    <property type="entry name" value="PAS-assoc_C"/>
</dbReference>
<dbReference type="InterPro" id="IPR001610">
    <property type="entry name" value="PAC"/>
</dbReference>
<protein>
    <submittedName>
        <fullName evidence="6">Methyl-accepting chemotaxis transducer/sensory box protein</fullName>
    </submittedName>
</protein>
<feature type="domain" description="PAS" evidence="4">
    <location>
        <begin position="657"/>
        <end position="692"/>
    </location>
</feature>
<dbReference type="CDD" id="cd11386">
    <property type="entry name" value="MCP_signal"/>
    <property type="match status" value="1"/>
</dbReference>
<dbReference type="KEGG" id="ttu:TERTU_4539"/>
<dbReference type="InterPro" id="IPR004090">
    <property type="entry name" value="Chemotax_Me-accpt_rcpt"/>
</dbReference>
<evidence type="ECO:0000259" key="3">
    <source>
        <dbReference type="PROSITE" id="PS50111"/>
    </source>
</evidence>
<reference evidence="6 7" key="1">
    <citation type="journal article" date="2009" name="PLoS ONE">
        <title>The complete genome of Teredinibacter turnerae T7901: an intracellular endosymbiont of marine wood-boring bivalves (shipworms).</title>
        <authorList>
            <person name="Yang J.C."/>
            <person name="Madupu R."/>
            <person name="Durkin A.S."/>
            <person name="Ekborg N.A."/>
            <person name="Pedamallu C.S."/>
            <person name="Hostetler J.B."/>
            <person name="Radune D."/>
            <person name="Toms B.S."/>
            <person name="Henrissat B."/>
            <person name="Coutinho P.M."/>
            <person name="Schwarz S."/>
            <person name="Field L."/>
            <person name="Trindade-Silva A.E."/>
            <person name="Soares C.A.G."/>
            <person name="Elshahawi S."/>
            <person name="Hanora A."/>
            <person name="Schmidt E.W."/>
            <person name="Haygood M.G."/>
            <person name="Posfai J."/>
            <person name="Benner J."/>
            <person name="Madinger C."/>
            <person name="Nove J."/>
            <person name="Anton B."/>
            <person name="Chaudhary K."/>
            <person name="Foster J."/>
            <person name="Holman A."/>
            <person name="Kumar S."/>
            <person name="Lessard P.A."/>
            <person name="Luyten Y.A."/>
            <person name="Slatko B."/>
            <person name="Wood N."/>
            <person name="Wu B."/>
            <person name="Teplitski M."/>
            <person name="Mougous J.D."/>
            <person name="Ward N."/>
            <person name="Eisen J.A."/>
            <person name="Badger J.H."/>
            <person name="Distel D.L."/>
        </authorList>
    </citation>
    <scope>NUCLEOTIDE SEQUENCE [LARGE SCALE GENOMIC DNA]</scope>
    <source>
        <strain evidence="7">ATCC 39867 / T7901</strain>
    </source>
</reference>
<gene>
    <name evidence="6" type="ordered locus">TERTU_4539</name>
</gene>
<dbReference type="SMART" id="SM00283">
    <property type="entry name" value="MA"/>
    <property type="match status" value="1"/>
</dbReference>
<dbReference type="InterPro" id="IPR013655">
    <property type="entry name" value="PAS_fold_3"/>
</dbReference>
<evidence type="ECO:0000313" key="6">
    <source>
        <dbReference type="EMBL" id="ACR13221.1"/>
    </source>
</evidence>
<feature type="domain" description="Methyl-accepting transducer" evidence="3">
    <location>
        <begin position="890"/>
        <end position="1072"/>
    </location>
</feature>
<dbReference type="PANTHER" id="PTHR24422">
    <property type="entry name" value="CHEMOTAXIS PROTEIN METHYLTRANSFERASE"/>
    <property type="match status" value="1"/>
</dbReference>
<evidence type="ECO:0000313" key="7">
    <source>
        <dbReference type="Proteomes" id="UP000009080"/>
    </source>
</evidence>
<dbReference type="STRING" id="377629.TERTU_4539"/>
<feature type="domain" description="PAS" evidence="4">
    <location>
        <begin position="274"/>
        <end position="318"/>
    </location>
</feature>
<dbReference type="PANTHER" id="PTHR24422:SF10">
    <property type="entry name" value="CHEMOTAXIS PROTEIN METHYLTRANSFERASE 2"/>
    <property type="match status" value="1"/>
</dbReference>
<feature type="domain" description="PAC" evidence="5">
    <location>
        <begin position="468"/>
        <end position="520"/>
    </location>
</feature>
<dbReference type="CDD" id="cd00130">
    <property type="entry name" value="PAS"/>
    <property type="match status" value="6"/>
</dbReference>
<dbReference type="PRINTS" id="PR00260">
    <property type="entry name" value="CHEMTRNSDUCR"/>
</dbReference>
<dbReference type="EMBL" id="CP001614">
    <property type="protein sequence ID" value="ACR13221.1"/>
    <property type="molecule type" value="Genomic_DNA"/>
</dbReference>
<evidence type="ECO:0000259" key="5">
    <source>
        <dbReference type="PROSITE" id="PS50113"/>
    </source>
</evidence>
<keyword evidence="7" id="KW-1185">Reference proteome</keyword>
<dbReference type="SMART" id="SM00091">
    <property type="entry name" value="PAS"/>
    <property type="match status" value="6"/>
</dbReference>
<dbReference type="Gene3D" id="3.30.450.20">
    <property type="entry name" value="PAS domain"/>
    <property type="match status" value="6"/>
</dbReference>
<dbReference type="eggNOG" id="COG0840">
    <property type="taxonomic scope" value="Bacteria"/>
</dbReference>
<name>C5BJQ4_TERTT</name>
<dbReference type="InterPro" id="IPR004089">
    <property type="entry name" value="MCPsignal_dom"/>
</dbReference>
<proteinExistence type="predicted"/>
<dbReference type="PROSITE" id="PS50111">
    <property type="entry name" value="CHEMOTAXIS_TRANSDUC_2"/>
    <property type="match status" value="1"/>
</dbReference>
<dbReference type="InterPro" id="IPR050903">
    <property type="entry name" value="Bact_Chemotaxis_MeTrfase"/>
</dbReference>
<dbReference type="Proteomes" id="UP000009080">
    <property type="component" value="Chromosome"/>
</dbReference>
<organism evidence="6 7">
    <name type="scientific">Teredinibacter turnerae (strain ATCC 39867 / T7901)</name>
    <dbReference type="NCBI Taxonomy" id="377629"/>
    <lineage>
        <taxon>Bacteria</taxon>
        <taxon>Pseudomonadati</taxon>
        <taxon>Pseudomonadota</taxon>
        <taxon>Gammaproteobacteria</taxon>
        <taxon>Cellvibrionales</taxon>
        <taxon>Cellvibrionaceae</taxon>
        <taxon>Teredinibacter</taxon>
    </lineage>
</organism>
<dbReference type="InterPro" id="IPR013656">
    <property type="entry name" value="PAS_4"/>
</dbReference>
<dbReference type="SMART" id="SM00086">
    <property type="entry name" value="PAC"/>
    <property type="match status" value="6"/>
</dbReference>
<dbReference type="AlphaFoldDB" id="C5BJQ4"/>
<dbReference type="NCBIfam" id="TIGR00229">
    <property type="entry name" value="sensory_box"/>
    <property type="match status" value="4"/>
</dbReference>
<accession>C5BJQ4</accession>
<dbReference type="InterPro" id="IPR000014">
    <property type="entry name" value="PAS"/>
</dbReference>
<dbReference type="OrthoDB" id="9765776at2"/>
<sequence>MHKLEDIVRQLGSDCELSDELRQQMEELRQYIASTKNLVSTAQYDASGKLVDANDRFLAMYEYSREDMDKLSFDELFPTDSEEEIRYAQLLELMKMGQSMDLRLRRSSSHGWDLEVGAFFCPVFKSKDEIEGVREYTMDFSSVVSEEMRRAEASASQAELYAFEASQDGILLAASLPLVARLGLANDRVKSGDYSIKEAFGGANMNLDASCKRALDEAITGKAGVQDMVLTSQKGEYLWVRGQLHPVKNRFGDIAKLSFSGLDITDVQTSFMDQEAKVKAISRTQAVIEFDIDRRILDANSRFLETFGYKKNEIIGENHSLFCEPGFDKTDEYRFFWEDLRAGRARHGEFCRIKKNGECVWMHANYTPILNYDGEVTKIIKTANDITLEKLTAIDKDARLKATDRSFLYAEYDVNGAILSANENFLNLMGYSLEQLEDKTHKLFVSRETSNSALYQNNWQTLNNGGTVHGEFSVITKKGNRLWLQSNFSPVIGPLGTTIKVIEYSVDITDKKLQTIENDRILRSVSATNIILRFDARGKITSCSDSAKQTFGVEEASNIPDLHKMVAEMTMLGELNNIDVMASIRAGEEVVGEFKYVNDRQESKWLVGTISPMLNQDNNLFAIYFIANDITKDKSQSLDSQSKLLAISRSQSIAEFNVDGYVISANDNFLALVGYKFEEIRGKHHRMFVPDNIAVSSEYQAFWDKLGRGDFDSGEYRRVGKKGRDVWIRATYNPVFDVDGKLVKIVKFASDITAEKIRSVELAARLNAIDVGLAVIEFDLEGNVLDANRNFLAAMGYTLREVKGQHHSIFCSPEYIRSDEYRTFWVNLSEGEMASGRFHRVGKYDRDVWIQATYNPIYNVNGEPSGVIKYAYDVTKEVLLEKELTQKSLQLSETVGELIELIKQISSNSLDARESAGNSSMAATAGMAALEESIRAIRGIQSSSDKVGEIVSTISGIASQTNLLAFNAAIEAARAGENGVGFSVVAAEVRKLAERSSSAAQEIRSLIDNSSQQVAQGAEVSKTAAKSFEGIIETVAQTQSYVDQIAECTQRQEKVTKLVNDLIFELRDTIGK</sequence>
<dbReference type="Gene3D" id="1.10.287.950">
    <property type="entry name" value="Methyl-accepting chemotaxis protein"/>
    <property type="match status" value="1"/>
</dbReference>
<evidence type="ECO:0000259" key="4">
    <source>
        <dbReference type="PROSITE" id="PS50112"/>
    </source>
</evidence>
<dbReference type="GO" id="GO:0007165">
    <property type="term" value="P:signal transduction"/>
    <property type="evidence" value="ECO:0007669"/>
    <property type="project" value="UniProtKB-KW"/>
</dbReference>